<dbReference type="InterPro" id="IPR001810">
    <property type="entry name" value="F-box_dom"/>
</dbReference>
<accession>A0AAN6RCH0</accession>
<gene>
    <name evidence="4" type="ORF">GRF29_164g1309431</name>
</gene>
<dbReference type="AlphaFoldDB" id="A0AAN6RCH0"/>
<dbReference type="GO" id="GO:1990130">
    <property type="term" value="C:GATOR1 complex"/>
    <property type="evidence" value="ECO:0007669"/>
    <property type="project" value="TreeGrafter"/>
</dbReference>
<dbReference type="GO" id="GO:0005774">
    <property type="term" value="C:vacuolar membrane"/>
    <property type="evidence" value="ECO:0007669"/>
    <property type="project" value="TreeGrafter"/>
</dbReference>
<feature type="domain" description="F-box" evidence="3">
    <location>
        <begin position="133"/>
        <end position="180"/>
    </location>
</feature>
<evidence type="ECO:0000259" key="3">
    <source>
        <dbReference type="PROSITE" id="PS50181"/>
    </source>
</evidence>
<dbReference type="SMART" id="SM00256">
    <property type="entry name" value="FBOX"/>
    <property type="match status" value="1"/>
</dbReference>
<dbReference type="Gene3D" id="1.25.40.10">
    <property type="entry name" value="Tetratricopeptide repeat domain"/>
    <property type="match status" value="1"/>
</dbReference>
<dbReference type="Pfam" id="PF12937">
    <property type="entry name" value="F-box-like"/>
    <property type="match status" value="1"/>
</dbReference>
<evidence type="ECO:0000313" key="5">
    <source>
        <dbReference type="Proteomes" id="UP001280581"/>
    </source>
</evidence>
<dbReference type="PANTHER" id="PTHR12991">
    <property type="entry name" value="NITROGEN PERMEASE REGULATOR 2/TUMOR SUPPRESSOR CANDIDATE 4"/>
    <property type="match status" value="1"/>
</dbReference>
<dbReference type="PROSITE" id="PS50005">
    <property type="entry name" value="TPR"/>
    <property type="match status" value="1"/>
</dbReference>
<dbReference type="Gene3D" id="1.20.1280.50">
    <property type="match status" value="1"/>
</dbReference>
<dbReference type="InterPro" id="IPR019734">
    <property type="entry name" value="TPR_rpt"/>
</dbReference>
<proteinExistence type="inferred from homology"/>
<organism evidence="4 5">
    <name type="scientific">Pseudopithomyces chartarum</name>
    <dbReference type="NCBI Taxonomy" id="1892770"/>
    <lineage>
        <taxon>Eukaryota</taxon>
        <taxon>Fungi</taxon>
        <taxon>Dikarya</taxon>
        <taxon>Ascomycota</taxon>
        <taxon>Pezizomycotina</taxon>
        <taxon>Dothideomycetes</taxon>
        <taxon>Pleosporomycetidae</taxon>
        <taxon>Pleosporales</taxon>
        <taxon>Massarineae</taxon>
        <taxon>Didymosphaeriaceae</taxon>
        <taxon>Pseudopithomyces</taxon>
    </lineage>
</organism>
<dbReference type="InterPro" id="IPR032675">
    <property type="entry name" value="LRR_dom_sf"/>
</dbReference>
<dbReference type="Pfam" id="PF06218">
    <property type="entry name" value="NPR2"/>
    <property type="match status" value="2"/>
</dbReference>
<dbReference type="EMBL" id="WVTA01000015">
    <property type="protein sequence ID" value="KAK3201994.1"/>
    <property type="molecule type" value="Genomic_DNA"/>
</dbReference>
<dbReference type="Gene3D" id="3.80.10.10">
    <property type="entry name" value="Ribonuclease Inhibitor"/>
    <property type="match status" value="1"/>
</dbReference>
<dbReference type="GO" id="GO:0010508">
    <property type="term" value="P:positive regulation of autophagy"/>
    <property type="evidence" value="ECO:0007669"/>
    <property type="project" value="TreeGrafter"/>
</dbReference>
<feature type="repeat" description="TPR" evidence="2">
    <location>
        <begin position="7"/>
        <end position="40"/>
    </location>
</feature>
<protein>
    <recommendedName>
        <fullName evidence="3">F-box domain-containing protein</fullName>
    </recommendedName>
</protein>
<evidence type="ECO:0000256" key="2">
    <source>
        <dbReference type="PROSITE-ProRule" id="PRU00339"/>
    </source>
</evidence>
<dbReference type="GO" id="GO:0005096">
    <property type="term" value="F:GTPase activator activity"/>
    <property type="evidence" value="ECO:0007669"/>
    <property type="project" value="TreeGrafter"/>
</dbReference>
<keyword evidence="2" id="KW-0802">TPR repeat</keyword>
<dbReference type="InterPro" id="IPR009348">
    <property type="entry name" value="NPR2-like"/>
</dbReference>
<comment type="similarity">
    <text evidence="1">Belongs to the NPR2 family.</text>
</comment>
<evidence type="ECO:0000313" key="4">
    <source>
        <dbReference type="EMBL" id="KAK3201994.1"/>
    </source>
</evidence>
<keyword evidence="5" id="KW-1185">Reference proteome</keyword>
<dbReference type="GO" id="GO:1904262">
    <property type="term" value="P:negative regulation of TORC1 signaling"/>
    <property type="evidence" value="ECO:0007669"/>
    <property type="project" value="TreeGrafter"/>
</dbReference>
<evidence type="ECO:0000256" key="1">
    <source>
        <dbReference type="ARBA" id="ARBA00008433"/>
    </source>
</evidence>
<dbReference type="PANTHER" id="PTHR12991:SF10">
    <property type="entry name" value="GATOR COMPLEX PROTEIN NPRL2"/>
    <property type="match status" value="1"/>
</dbReference>
<comment type="caution">
    <text evidence="4">The sequence shown here is derived from an EMBL/GenBank/DDBJ whole genome shotgun (WGS) entry which is preliminary data.</text>
</comment>
<dbReference type="SUPFAM" id="SSF48452">
    <property type="entry name" value="TPR-like"/>
    <property type="match status" value="1"/>
</dbReference>
<sequence length="771" mass="86177">MAHTYSPEEYQEIGKSYYKQKQYEKAIESFTNGIDASNVPSVTLYDYRAASYEKLGDFSSAVKDGRLAIRTHKQNVKGYLRTASALQKMEKLDTALSIYKYGMKSVPVGNADFELLQQLHDKLTRKLSPPHAIDPFSILPVELAEYIIEHLSFKNIVNCLRVSKGWKAYLTKRPKLWTNLDFSGATRPVSRKFLRNAVQYSRGGVHTLAVHRIQHTDVLCNIASACKNLKTLVILSFPHLISETLISMVQRAENLKRISVHTEVNEDTVNQILRARPDWEHVEFKDTRVPTQPLHQYDWDCGPFPHLYSLSFRGNFPLLSFFIPLLPKAPELRSLAIHGTGNLPAIYVPEVIDLRDTVLTDLVLSQNTCTWVTILPSTLKRVQLDLPLSLRRMWEPFMGMAMCSRTHSLTHLTFGADMTLYPELMEEFLDSYVDADEVKRDIQNGAPLQHLSLSGELIVDNNDGTPSVFSSVSSSIVVSTYLATSPRILTPSLTSLKLPGLPLTDEDIKPITTSTKLESIDVSRTKISGFGIKLLVDQAPTLRFIKADNCRNLSSRDALEYAEKKGVRVSYVMDDSNTINLKLFPTRPPPPPIHAHQVPLLTISLSSLSTPISSDLTLTRILPFINGIHSVARIAHLADTDLSLTRKAIQHLVFYGCLILLDIFSFTAVYAPTAEIGGFITDAGVQEECVRHPPQHPPESLITLYTSLRQGLPLRQWVLDNLPLLSGIDVRRFITFGVIKGFLYRVHKYAVATSAGTTLPPAPPASLKSGA</sequence>
<dbReference type="InterPro" id="IPR036047">
    <property type="entry name" value="F-box-like_dom_sf"/>
</dbReference>
<dbReference type="SMART" id="SM00028">
    <property type="entry name" value="TPR"/>
    <property type="match status" value="3"/>
</dbReference>
<feature type="non-terminal residue" evidence="4">
    <location>
        <position position="771"/>
    </location>
</feature>
<dbReference type="Proteomes" id="UP001280581">
    <property type="component" value="Unassembled WGS sequence"/>
</dbReference>
<dbReference type="SUPFAM" id="SSF81383">
    <property type="entry name" value="F-box domain"/>
    <property type="match status" value="1"/>
</dbReference>
<dbReference type="InterPro" id="IPR011990">
    <property type="entry name" value="TPR-like_helical_dom_sf"/>
</dbReference>
<dbReference type="PROSITE" id="PS50181">
    <property type="entry name" value="FBOX"/>
    <property type="match status" value="1"/>
</dbReference>
<name>A0AAN6RCH0_9PLEO</name>
<reference evidence="4 5" key="1">
    <citation type="submission" date="2021-02" db="EMBL/GenBank/DDBJ databases">
        <title>Genome assembly of Pseudopithomyces chartarum.</title>
        <authorList>
            <person name="Jauregui R."/>
            <person name="Singh J."/>
            <person name="Voisey C."/>
        </authorList>
    </citation>
    <scope>NUCLEOTIDE SEQUENCE [LARGE SCALE GENOMIC DNA]</scope>
    <source>
        <strain evidence="4 5">AGR01</strain>
    </source>
</reference>
<dbReference type="SUPFAM" id="SSF52047">
    <property type="entry name" value="RNI-like"/>
    <property type="match status" value="1"/>
</dbReference>